<dbReference type="Pfam" id="PF11158">
    <property type="entry name" value="DUF2938"/>
    <property type="match status" value="1"/>
</dbReference>
<evidence type="ECO:0000313" key="2">
    <source>
        <dbReference type="EMBL" id="ATC92415.1"/>
    </source>
</evidence>
<reference evidence="2 3" key="1">
    <citation type="submission" date="2015-06" db="EMBL/GenBank/DDBJ databases">
        <authorList>
            <person name="Xie B.-B."/>
            <person name="Rong J.-C."/>
            <person name="Qin Q.-L."/>
            <person name="Zhang Y.-Z."/>
        </authorList>
    </citation>
    <scope>NUCLEOTIDE SEQUENCE [LARGE SCALE GENOMIC DNA]</scope>
    <source>
        <strain evidence="2 3">KMM 3549</strain>
    </source>
</reference>
<feature type="transmembrane region" description="Helical" evidence="1">
    <location>
        <begin position="20"/>
        <end position="39"/>
    </location>
</feature>
<dbReference type="EMBL" id="CP011031">
    <property type="protein sequence ID" value="ATC92415.1"/>
    <property type="molecule type" value="Genomic_DNA"/>
</dbReference>
<feature type="transmembrane region" description="Helical" evidence="1">
    <location>
        <begin position="118"/>
        <end position="136"/>
    </location>
</feature>
<evidence type="ECO:0008006" key="4">
    <source>
        <dbReference type="Google" id="ProtNLM"/>
    </source>
</evidence>
<sequence length="185" mass="21215">MFVYLYPFLWYNPVEIKMKYLVKLSFYSIILGTLATAMLDTWNWSRHYLFDTPLTKYEFIGRWMLYMFDGQFYHASIKASPALPYELLAGWLGHYFIGIVFAALLLLVFGLKWLEKPMFKPAIIIGMVTVVIPYLIMQPGMGMGIAGYLTPNPMFVITKVIVSHVAFGVALYIGGILIKSVKTNR</sequence>
<evidence type="ECO:0000256" key="1">
    <source>
        <dbReference type="SAM" id="Phobius"/>
    </source>
</evidence>
<protein>
    <recommendedName>
        <fullName evidence="4">DUF2938 domain-containing protein</fullName>
    </recommendedName>
</protein>
<dbReference type="Proteomes" id="UP000217258">
    <property type="component" value="Chromosome II"/>
</dbReference>
<feature type="transmembrane region" description="Helical" evidence="1">
    <location>
        <begin position="91"/>
        <end position="111"/>
    </location>
</feature>
<proteinExistence type="predicted"/>
<organism evidence="2 3">
    <name type="scientific">Pseudoalteromonas issachenkonii</name>
    <dbReference type="NCBI Taxonomy" id="152297"/>
    <lineage>
        <taxon>Bacteria</taxon>
        <taxon>Pseudomonadati</taxon>
        <taxon>Pseudomonadota</taxon>
        <taxon>Gammaproteobacteria</taxon>
        <taxon>Alteromonadales</taxon>
        <taxon>Pseudoalteromonadaceae</taxon>
        <taxon>Pseudoalteromonas</taxon>
    </lineage>
</organism>
<feature type="transmembrane region" description="Helical" evidence="1">
    <location>
        <begin position="156"/>
        <end position="178"/>
    </location>
</feature>
<keyword evidence="1" id="KW-1133">Transmembrane helix</keyword>
<keyword evidence="1" id="KW-0472">Membrane</keyword>
<gene>
    <name evidence="2" type="ORF">PISS_b0249</name>
</gene>
<evidence type="ECO:0000313" key="3">
    <source>
        <dbReference type="Proteomes" id="UP000217258"/>
    </source>
</evidence>
<keyword evidence="3" id="KW-1185">Reference proteome</keyword>
<accession>A0ABM6N861</accession>
<keyword evidence="1" id="KW-0812">Transmembrane</keyword>
<dbReference type="InterPro" id="IPR021329">
    <property type="entry name" value="DUF2938"/>
</dbReference>
<name>A0ABM6N861_9GAMM</name>